<proteinExistence type="predicted"/>
<dbReference type="AlphaFoldDB" id="Q0RG62"/>
<sequence>MRVAGILGTPPGPSDGVRGPMTAAIVLRLQLESPAPAVRQPVSIVEECPLRLVQDCAR</sequence>
<name>Q0RG62_FRAAA</name>
<evidence type="ECO:0000313" key="1">
    <source>
        <dbReference type="EMBL" id="CAJ63527.1"/>
    </source>
</evidence>
<organism evidence="1 2">
    <name type="scientific">Frankia alni (strain DSM 45986 / CECT 9034 / ACN14a)</name>
    <dbReference type="NCBI Taxonomy" id="326424"/>
    <lineage>
        <taxon>Bacteria</taxon>
        <taxon>Bacillati</taxon>
        <taxon>Actinomycetota</taxon>
        <taxon>Actinomycetes</taxon>
        <taxon>Frankiales</taxon>
        <taxon>Frankiaceae</taxon>
        <taxon>Frankia</taxon>
    </lineage>
</organism>
<evidence type="ECO:0000313" key="2">
    <source>
        <dbReference type="Proteomes" id="UP000000657"/>
    </source>
</evidence>
<dbReference type="HOGENOM" id="CLU_2972835_0_0_11"/>
<keyword evidence="2" id="KW-1185">Reference proteome</keyword>
<protein>
    <submittedName>
        <fullName evidence="1">Uncharacterized protein</fullName>
    </submittedName>
</protein>
<dbReference type="Proteomes" id="UP000000657">
    <property type="component" value="Chromosome"/>
</dbReference>
<dbReference type="STRING" id="326424.FRAAL4886"/>
<dbReference type="KEGG" id="fal:FRAAL4886"/>
<accession>Q0RG62</accession>
<gene>
    <name evidence="1" type="ordered locus">FRAAL4886</name>
</gene>
<reference evidence="1 2" key="1">
    <citation type="journal article" date="2007" name="Genome Res.">
        <title>Genome characteristics of facultatively symbiotic Frankia sp. strains reflect host range and host plant biogeography.</title>
        <authorList>
            <person name="Normand P."/>
            <person name="Lapierre P."/>
            <person name="Tisa L.S."/>
            <person name="Gogarten J.P."/>
            <person name="Alloisio N."/>
            <person name="Bagnarol E."/>
            <person name="Bassi C.A."/>
            <person name="Berry A.M."/>
            <person name="Bickhart D.M."/>
            <person name="Choisne N."/>
            <person name="Couloux A."/>
            <person name="Cournoyer B."/>
            <person name="Cruveiller S."/>
            <person name="Daubin V."/>
            <person name="Demange N."/>
            <person name="Francino M.P."/>
            <person name="Goltsman E."/>
            <person name="Huang Y."/>
            <person name="Kopp O.R."/>
            <person name="Labarre L."/>
            <person name="Lapidus A."/>
            <person name="Lavire C."/>
            <person name="Marechal J."/>
            <person name="Martinez M."/>
            <person name="Mastronunzio J.E."/>
            <person name="Mullin B.C."/>
            <person name="Niemann J."/>
            <person name="Pujic P."/>
            <person name="Rawnsley T."/>
            <person name="Rouy Z."/>
            <person name="Schenowitz C."/>
            <person name="Sellstedt A."/>
            <person name="Tavares F."/>
            <person name="Tomkins J.P."/>
            <person name="Vallenet D."/>
            <person name="Valverde C."/>
            <person name="Wall L.G."/>
            <person name="Wang Y."/>
            <person name="Medigue C."/>
            <person name="Benson D.R."/>
        </authorList>
    </citation>
    <scope>NUCLEOTIDE SEQUENCE [LARGE SCALE GENOMIC DNA]</scope>
    <source>
        <strain evidence="2">DSM 45986 / CECT 9034 / ACN14a</strain>
    </source>
</reference>
<dbReference type="EMBL" id="CT573213">
    <property type="protein sequence ID" value="CAJ63527.1"/>
    <property type="molecule type" value="Genomic_DNA"/>
</dbReference>